<dbReference type="Proteomes" id="UP000432350">
    <property type="component" value="Unassembled WGS sequence"/>
</dbReference>
<comment type="subcellular location">
    <subcellularLocation>
        <location evidence="1 8">Cell outer membrane</location>
        <topology evidence="1 8">Multi-pass membrane protein</topology>
    </subcellularLocation>
</comment>
<evidence type="ECO:0000256" key="2">
    <source>
        <dbReference type="ARBA" id="ARBA00022448"/>
    </source>
</evidence>
<dbReference type="AlphaFoldDB" id="A0A654AJX1"/>
<dbReference type="EMBL" id="CABWMV010000007">
    <property type="protein sequence ID" value="VXC68220.1"/>
    <property type="molecule type" value="Genomic_DNA"/>
</dbReference>
<evidence type="ECO:0000256" key="6">
    <source>
        <dbReference type="ARBA" id="ARBA00023136"/>
    </source>
</evidence>
<dbReference type="SUPFAM" id="SSF49464">
    <property type="entry name" value="Carboxypeptidase regulatory domain-like"/>
    <property type="match status" value="1"/>
</dbReference>
<feature type="domain" description="TonB-dependent receptor-like beta-barrel" evidence="10">
    <location>
        <begin position="492"/>
        <end position="1104"/>
    </location>
</feature>
<evidence type="ECO:0000259" key="10">
    <source>
        <dbReference type="Pfam" id="PF00593"/>
    </source>
</evidence>
<keyword evidence="2 8" id="KW-0813">Transport</keyword>
<sequence>MRKFVLFSVALGLSFPSESYSFAKKEGALNRDNLTSAFLSSSAKNAFQNTVQGTVKDGKGPVSGVSVSVIGGTASTKTDAQGHFKITAAVGSKLRFSFVGYVTKEVAVTSATLDVTLADDNQALDEVVVVGYGTQKKGNLTGAVSSINVKENLQSRPIADVGRAIQGTTPGFSVTVPSGEVGSDPTMRIRGAISSIQGNSSPLILVDNVEIPSIQYVNPDDVESITVLKDAASSSIYGAKAAFGVVLIKTKTGGSAEKVTVNYSNNFSFQNPYKKLEMGRVNALKYTIDALERVGGTETGAFYKVNRESYERAVEWDKKYGSSIGKDDPTVYGRDWYVDPGSPTKKYGVRTYDPYDYMVREWAPTQTHNLSLNGTIKKTQYTASFGSLNQSGMLKAGDSDKFKRYNAALRLNTELNKYVTIRGGAMFAQRNKIYPYATNSTTADPWLYMYRWSSLYPMGYDENNNPIRSPWSENEAANQASMLRNYINLSAGATVNIMKNWKVDVDYTFTNEDYSWRKNGTRYTAANSWVAAKQRFDAQGNPVYVNKEGAVVNKGDADATLAYDLSNDMYTANGSAQDHIYMRSQNEHKHTVNAFTTYELDLNDDHNFKFILGLNRVTNDGSYHWTQRADLLDITNPQFDLAVGQITGSGGEYWESQLGYFGRVNYAYKNKYLFEGNIRYDGSSKFPTDLKWRWFPSFSAGWVVSEEKFMDWSRATLNQLKFRGSWGVIGNQTVPSDLYVSNMDAGQINYIVNGALLNSVGTPKLNWPNVTWEDLETLDFGADARFFKNKLGLTFDWYQKKTKNMFAPLEGTTLTLGSAAPWGNFGTLTTKGFELAIDFNHRFENGLGINFRANLDDSKSVFSGYTSLRTTGVNYNGRVYGDIWGYETDRLYQYNDFVLDGNNNPQLVKPNADMTKYYGSTDNVYLLKEGPNGEKPVYQPRFQNSTNFYFGPGDVKFKDLNGDGEIDNGDGTIDNPGDMKIIGNSTPRYQYGFRFGADWKGFDVSAFFQGVGQRKVWGAGFLAIPGFNTSDGAMPASFVNDYWTKDNQGAFYPAAFNNGGSANVNNMQVQSRYLLDMSYLRIKNLTVGYTIPQHIVQRAKINNLRVYVSLENFFTWDKLRGLPIDPEEVEGFSIFNETNYNGGRTGVGTPTFKSASFGVQLNF</sequence>
<dbReference type="Gene3D" id="2.60.40.1120">
    <property type="entry name" value="Carboxypeptidase-like, regulatory domain"/>
    <property type="match status" value="1"/>
</dbReference>
<dbReference type="InterPro" id="IPR036942">
    <property type="entry name" value="Beta-barrel_TonB_sf"/>
</dbReference>
<dbReference type="Gene3D" id="2.40.170.20">
    <property type="entry name" value="TonB-dependent receptor, beta-barrel domain"/>
    <property type="match status" value="1"/>
</dbReference>
<dbReference type="InterPro" id="IPR000531">
    <property type="entry name" value="Beta-barrel_TonB"/>
</dbReference>
<keyword evidence="4 8" id="KW-0812">Transmembrane</keyword>
<dbReference type="InterPro" id="IPR037066">
    <property type="entry name" value="Plug_dom_sf"/>
</dbReference>
<dbReference type="NCBIfam" id="TIGR04056">
    <property type="entry name" value="OMP_RagA_SusC"/>
    <property type="match status" value="1"/>
</dbReference>
<dbReference type="PROSITE" id="PS52016">
    <property type="entry name" value="TONB_DEPENDENT_REC_3"/>
    <property type="match status" value="1"/>
</dbReference>
<comment type="similarity">
    <text evidence="8 9">Belongs to the TonB-dependent receptor family.</text>
</comment>
<gene>
    <name evidence="12" type="ORF">SPHINGO8BC_150458</name>
</gene>
<keyword evidence="3 8" id="KW-1134">Transmembrane beta strand</keyword>
<dbReference type="Pfam" id="PF13715">
    <property type="entry name" value="CarbopepD_reg_2"/>
    <property type="match status" value="1"/>
</dbReference>
<dbReference type="InterPro" id="IPR023997">
    <property type="entry name" value="TonB-dep_OMP_SusC/RagA_CS"/>
</dbReference>
<dbReference type="SUPFAM" id="SSF56935">
    <property type="entry name" value="Porins"/>
    <property type="match status" value="1"/>
</dbReference>
<evidence type="ECO:0000256" key="9">
    <source>
        <dbReference type="RuleBase" id="RU003357"/>
    </source>
</evidence>
<reference evidence="12 13" key="1">
    <citation type="submission" date="2019-10" db="EMBL/GenBank/DDBJ databases">
        <authorList>
            <person name="Karimi E."/>
        </authorList>
    </citation>
    <scope>NUCLEOTIDE SEQUENCE [LARGE SCALE GENOMIC DNA]</scope>
    <source>
        <strain evidence="12">Sphingobacterium sp. 8BC</strain>
    </source>
</reference>
<organism evidence="12 13">
    <name type="scientific">Sphingobacterium multivorum</name>
    <dbReference type="NCBI Taxonomy" id="28454"/>
    <lineage>
        <taxon>Bacteria</taxon>
        <taxon>Pseudomonadati</taxon>
        <taxon>Bacteroidota</taxon>
        <taxon>Sphingobacteriia</taxon>
        <taxon>Sphingobacteriales</taxon>
        <taxon>Sphingobacteriaceae</taxon>
        <taxon>Sphingobacterium</taxon>
    </lineage>
</organism>
<keyword evidence="6 8" id="KW-0472">Membrane</keyword>
<evidence type="ECO:0000259" key="11">
    <source>
        <dbReference type="Pfam" id="PF07715"/>
    </source>
</evidence>
<dbReference type="Gene3D" id="2.170.130.10">
    <property type="entry name" value="TonB-dependent receptor, plug domain"/>
    <property type="match status" value="1"/>
</dbReference>
<dbReference type="Pfam" id="PF00593">
    <property type="entry name" value="TonB_dep_Rec_b-barrel"/>
    <property type="match status" value="1"/>
</dbReference>
<name>A0A654AJX1_SPHMU</name>
<feature type="domain" description="TonB-dependent receptor plug" evidence="11">
    <location>
        <begin position="139"/>
        <end position="245"/>
    </location>
</feature>
<proteinExistence type="inferred from homology"/>
<dbReference type="RefSeq" id="WP_159333453.1">
    <property type="nucleotide sequence ID" value="NZ_DAMAVR010000011.1"/>
</dbReference>
<dbReference type="InterPro" id="IPR023996">
    <property type="entry name" value="TonB-dep_OMP_SusC/RagA"/>
</dbReference>
<evidence type="ECO:0000313" key="12">
    <source>
        <dbReference type="EMBL" id="VXC68220.1"/>
    </source>
</evidence>
<keyword evidence="5 9" id="KW-0798">TonB box</keyword>
<dbReference type="Pfam" id="PF07715">
    <property type="entry name" value="Plug"/>
    <property type="match status" value="1"/>
</dbReference>
<evidence type="ECO:0000256" key="7">
    <source>
        <dbReference type="ARBA" id="ARBA00023237"/>
    </source>
</evidence>
<dbReference type="GO" id="GO:0009279">
    <property type="term" value="C:cell outer membrane"/>
    <property type="evidence" value="ECO:0007669"/>
    <property type="project" value="UniProtKB-SubCell"/>
</dbReference>
<evidence type="ECO:0000256" key="3">
    <source>
        <dbReference type="ARBA" id="ARBA00022452"/>
    </source>
</evidence>
<dbReference type="InterPro" id="IPR008969">
    <property type="entry name" value="CarboxyPept-like_regulatory"/>
</dbReference>
<evidence type="ECO:0000313" key="13">
    <source>
        <dbReference type="Proteomes" id="UP000432350"/>
    </source>
</evidence>
<keyword evidence="7 8" id="KW-0998">Cell outer membrane</keyword>
<protein>
    <submittedName>
        <fullName evidence="12">SusC/RagA family protein</fullName>
    </submittedName>
</protein>
<dbReference type="NCBIfam" id="TIGR04057">
    <property type="entry name" value="SusC_RagA_signa"/>
    <property type="match status" value="1"/>
</dbReference>
<accession>A0A654AJX1</accession>
<dbReference type="InterPro" id="IPR012910">
    <property type="entry name" value="Plug_dom"/>
</dbReference>
<evidence type="ECO:0000256" key="8">
    <source>
        <dbReference type="PROSITE-ProRule" id="PRU01360"/>
    </source>
</evidence>
<evidence type="ECO:0000256" key="1">
    <source>
        <dbReference type="ARBA" id="ARBA00004571"/>
    </source>
</evidence>
<evidence type="ECO:0000256" key="5">
    <source>
        <dbReference type="ARBA" id="ARBA00023077"/>
    </source>
</evidence>
<evidence type="ECO:0000256" key="4">
    <source>
        <dbReference type="ARBA" id="ARBA00022692"/>
    </source>
</evidence>
<dbReference type="InterPro" id="IPR039426">
    <property type="entry name" value="TonB-dep_rcpt-like"/>
</dbReference>